<reference evidence="2 3" key="1">
    <citation type="submission" date="2020-02" db="EMBL/GenBank/DDBJ databases">
        <authorList>
            <person name="Ferguson B K."/>
        </authorList>
    </citation>
    <scope>NUCLEOTIDE SEQUENCE [LARGE SCALE GENOMIC DNA]</scope>
</reference>
<dbReference type="EMBL" id="CADCXV010000699">
    <property type="protein sequence ID" value="CAB0033123.1"/>
    <property type="molecule type" value="Genomic_DNA"/>
</dbReference>
<evidence type="ECO:0000313" key="2">
    <source>
        <dbReference type="EMBL" id="CAB0033123.1"/>
    </source>
</evidence>
<gene>
    <name evidence="2" type="ORF">TBRA_LOCUS5043</name>
</gene>
<evidence type="ECO:0000256" key="1">
    <source>
        <dbReference type="SAM" id="MobiDB-lite"/>
    </source>
</evidence>
<organism evidence="2 3">
    <name type="scientific">Trichogramma brassicae</name>
    <dbReference type="NCBI Taxonomy" id="86971"/>
    <lineage>
        <taxon>Eukaryota</taxon>
        <taxon>Metazoa</taxon>
        <taxon>Ecdysozoa</taxon>
        <taxon>Arthropoda</taxon>
        <taxon>Hexapoda</taxon>
        <taxon>Insecta</taxon>
        <taxon>Pterygota</taxon>
        <taxon>Neoptera</taxon>
        <taxon>Endopterygota</taxon>
        <taxon>Hymenoptera</taxon>
        <taxon>Apocrita</taxon>
        <taxon>Proctotrupomorpha</taxon>
        <taxon>Chalcidoidea</taxon>
        <taxon>Trichogrammatidae</taxon>
        <taxon>Trichogramma</taxon>
    </lineage>
</organism>
<dbReference type="OrthoDB" id="10444087at2759"/>
<dbReference type="AlphaFoldDB" id="A0A6H5I6W7"/>
<sequence length="297" mass="33622">MSDEQPPIIDNEHCALLEFTGGELKVGYLAWITCRSATTTTTTTTTSASRNSSSSSSSSRASSESSTSTPSWLDRAIERREIVRVKWPVDCQVESAKRMRTLSKRCDWQYRTARIVDHGEWTAMCERRRNYHKFNQLDLDKNERKNRKRKFTSLASNSIGRAAPPEQITQQQQQRVVIDKVNRYAGKDICEKINHIRICEKGQRGESAASREIDAARGVPRGLRSSRRGVRQAGALAALLRLHRAAQSQREEHISQAQFQVQLSLRHVRAQLLAQARPAQARDQGARELALGMKKII</sequence>
<feature type="region of interest" description="Disordered" evidence="1">
    <location>
        <begin position="42"/>
        <end position="71"/>
    </location>
</feature>
<protein>
    <submittedName>
        <fullName evidence="2">Uncharacterized protein</fullName>
    </submittedName>
</protein>
<name>A0A6H5I6W7_9HYME</name>
<accession>A0A6H5I6W7</accession>
<proteinExistence type="predicted"/>
<evidence type="ECO:0000313" key="3">
    <source>
        <dbReference type="Proteomes" id="UP000479190"/>
    </source>
</evidence>
<keyword evidence="3" id="KW-1185">Reference proteome</keyword>
<dbReference type="Proteomes" id="UP000479190">
    <property type="component" value="Unassembled WGS sequence"/>
</dbReference>